<dbReference type="InterPro" id="IPR003856">
    <property type="entry name" value="LPS_length_determ_N"/>
</dbReference>
<accession>A0ABZ1CHG1</accession>
<dbReference type="Proteomes" id="UP001334732">
    <property type="component" value="Chromosome"/>
</dbReference>
<keyword evidence="5 7" id="KW-0472">Membrane</keyword>
<evidence type="ECO:0000256" key="5">
    <source>
        <dbReference type="ARBA" id="ARBA00023136"/>
    </source>
</evidence>
<feature type="domain" description="Tyrosine-protein kinase G-rich" evidence="9">
    <location>
        <begin position="344"/>
        <end position="414"/>
    </location>
</feature>
<dbReference type="InterPro" id="IPR050445">
    <property type="entry name" value="Bact_polysacc_biosynth/exp"/>
</dbReference>
<dbReference type="InterPro" id="IPR017468">
    <property type="entry name" value="Chain_len_reg_EpsF"/>
</dbReference>
<evidence type="ECO:0000256" key="7">
    <source>
        <dbReference type="SAM" id="Phobius"/>
    </source>
</evidence>
<keyword evidence="6" id="KW-0175">Coiled coil</keyword>
<dbReference type="PANTHER" id="PTHR32309">
    <property type="entry name" value="TYROSINE-PROTEIN KINASE"/>
    <property type="match status" value="1"/>
</dbReference>
<sequence>MNFTQFLLILNARKAIILSVLLLTVAVTTAVSLLLPKQYTATTALIIDSKSKDPLTGQLMPSQMFPGYMATQVDVIQSANVAQKVVRELKLADSPGTHEQFMEATKGNGDINQWLADLLLKNLSVEPSRESNVISVAFSGSDPRFSAAIANAFAKAYIETSIDLRLAPAKLTAAWFDQQIIELRQKLDDAQQKLTAYQREKGIVESDERLDVETRRMGDLASQMVAAQSAAFDAGSRTRDSASLPEVINNPVVQGLKAQVSQGEGKLADLAKRVGVNHPDYQRTLAEVNSYKTRLANELNLATRGVGATAGAAKQRYNELSTAFAKQKATVLALKQQREEASLLARDVQNAQQIYDSALQRYGQSRMEAQSTQTDIAVLNPAVAPTKPSKPKVFLNILLSLFLGTMLGVGIGFLVELLDRRVRSGQDLATGLDIPVLAEVTKKGRRLEALHRMFRRNRPAMA</sequence>
<feature type="transmembrane region" description="Helical" evidence="7">
    <location>
        <begin position="393"/>
        <end position="415"/>
    </location>
</feature>
<evidence type="ECO:0000313" key="10">
    <source>
        <dbReference type="EMBL" id="WRS38336.1"/>
    </source>
</evidence>
<gene>
    <name evidence="10" type="primary">epsF</name>
    <name evidence="10" type="ORF">VA613_09990</name>
</gene>
<evidence type="ECO:0000256" key="3">
    <source>
        <dbReference type="ARBA" id="ARBA00022692"/>
    </source>
</evidence>
<dbReference type="InterPro" id="IPR032807">
    <property type="entry name" value="GNVR"/>
</dbReference>
<keyword evidence="2" id="KW-1003">Cell membrane</keyword>
<comment type="subcellular location">
    <subcellularLocation>
        <location evidence="1">Cell membrane</location>
        <topology evidence="1">Multi-pass membrane protein</topology>
    </subcellularLocation>
</comment>
<evidence type="ECO:0000256" key="1">
    <source>
        <dbReference type="ARBA" id="ARBA00004651"/>
    </source>
</evidence>
<proteinExistence type="predicted"/>
<dbReference type="NCBIfam" id="TIGR03017">
    <property type="entry name" value="EpsF"/>
    <property type="match status" value="1"/>
</dbReference>
<organism evidence="10 11">
    <name type="scientific">Thiobacillus sedimenti</name>
    <dbReference type="NCBI Taxonomy" id="3110231"/>
    <lineage>
        <taxon>Bacteria</taxon>
        <taxon>Pseudomonadati</taxon>
        <taxon>Pseudomonadota</taxon>
        <taxon>Betaproteobacteria</taxon>
        <taxon>Nitrosomonadales</taxon>
        <taxon>Thiobacillaceae</taxon>
        <taxon>Thiobacillus</taxon>
    </lineage>
</organism>
<dbReference type="EMBL" id="CP141769">
    <property type="protein sequence ID" value="WRS38336.1"/>
    <property type="molecule type" value="Genomic_DNA"/>
</dbReference>
<evidence type="ECO:0000256" key="4">
    <source>
        <dbReference type="ARBA" id="ARBA00022989"/>
    </source>
</evidence>
<evidence type="ECO:0000259" key="8">
    <source>
        <dbReference type="Pfam" id="PF02706"/>
    </source>
</evidence>
<name>A0ABZ1CHG1_9PROT</name>
<evidence type="ECO:0000256" key="6">
    <source>
        <dbReference type="SAM" id="Coils"/>
    </source>
</evidence>
<keyword evidence="4 7" id="KW-1133">Transmembrane helix</keyword>
<dbReference type="PANTHER" id="PTHR32309:SF13">
    <property type="entry name" value="FERRIC ENTEROBACTIN TRANSPORT PROTEIN FEPE"/>
    <property type="match status" value="1"/>
</dbReference>
<keyword evidence="3 7" id="KW-0812">Transmembrane</keyword>
<evidence type="ECO:0000256" key="2">
    <source>
        <dbReference type="ARBA" id="ARBA00022475"/>
    </source>
</evidence>
<evidence type="ECO:0000313" key="11">
    <source>
        <dbReference type="Proteomes" id="UP001334732"/>
    </source>
</evidence>
<dbReference type="Pfam" id="PF13807">
    <property type="entry name" value="GNVR"/>
    <property type="match status" value="1"/>
</dbReference>
<feature type="domain" description="Polysaccharide chain length determinant N-terminal" evidence="8">
    <location>
        <begin position="4"/>
        <end position="89"/>
    </location>
</feature>
<feature type="coiled-coil region" evidence="6">
    <location>
        <begin position="173"/>
        <end position="207"/>
    </location>
</feature>
<evidence type="ECO:0000259" key="9">
    <source>
        <dbReference type="Pfam" id="PF13807"/>
    </source>
</evidence>
<protein>
    <submittedName>
        <fullName evidence="10">Chain length determinant protein EpsF</fullName>
    </submittedName>
</protein>
<dbReference type="RefSeq" id="WP_324778867.1">
    <property type="nucleotide sequence ID" value="NZ_CP141769.1"/>
</dbReference>
<keyword evidence="11" id="KW-1185">Reference proteome</keyword>
<dbReference type="Pfam" id="PF02706">
    <property type="entry name" value="Wzz"/>
    <property type="match status" value="1"/>
</dbReference>
<reference evidence="10 11" key="1">
    <citation type="submission" date="2023-12" db="EMBL/GenBank/DDBJ databases">
        <title>Thiobacillus sedimentum sp. nov., a chemolithoautotrophic sulfur-oxidizing bacterium isolated from freshwater sediment.</title>
        <authorList>
            <person name="Luo J."/>
            <person name="Dai C."/>
        </authorList>
    </citation>
    <scope>NUCLEOTIDE SEQUENCE [LARGE SCALE GENOMIC DNA]</scope>
    <source>
        <strain evidence="10 11">SCUT-2</strain>
    </source>
</reference>